<dbReference type="SUPFAM" id="SSF53955">
    <property type="entry name" value="Lysozyme-like"/>
    <property type="match status" value="1"/>
</dbReference>
<dbReference type="InterPro" id="IPR008258">
    <property type="entry name" value="Transglycosylase_SLT_dom_1"/>
</dbReference>
<organism evidence="3">
    <name type="scientific">Pseudomonas fluorescens</name>
    <dbReference type="NCBI Taxonomy" id="294"/>
    <lineage>
        <taxon>Bacteria</taxon>
        <taxon>Pseudomonadati</taxon>
        <taxon>Pseudomonadota</taxon>
        <taxon>Gammaproteobacteria</taxon>
        <taxon>Pseudomonadales</taxon>
        <taxon>Pseudomonadaceae</taxon>
        <taxon>Pseudomonas</taxon>
    </lineage>
</organism>
<feature type="domain" description="Transglycosylase SLT" evidence="2">
    <location>
        <begin position="39"/>
        <end position="157"/>
    </location>
</feature>
<sequence precursor="true">MCARPAAKSAMGGSSVARFLSKGLALSVMMASNQALAFCWEEAASQHNIEPELLQAIAAVESGFRAQAMNHANRNGTRDIGLMQINSIHLPRLLKQGITEERLLTEPCLSVEVGASILAEFIQRFGYNWKAVGSYNAGTGSGPEREALRMQYAEKIWAYYEQLVAHRY</sequence>
<evidence type="ECO:0000313" key="3">
    <source>
        <dbReference type="EMBL" id="VVM16466.1"/>
    </source>
</evidence>
<dbReference type="InterPro" id="IPR023346">
    <property type="entry name" value="Lysozyme-like_dom_sf"/>
</dbReference>
<feature type="chain" id="PRO_5030117155" description="Transglycosylase SLT domain-containing protein" evidence="1">
    <location>
        <begin position="38"/>
        <end position="168"/>
    </location>
</feature>
<dbReference type="Pfam" id="PF01464">
    <property type="entry name" value="SLT"/>
    <property type="match status" value="1"/>
</dbReference>
<dbReference type="AlphaFoldDB" id="A0A5E6MYH3"/>
<dbReference type="Gene3D" id="1.10.530.10">
    <property type="match status" value="1"/>
</dbReference>
<reference evidence="3" key="1">
    <citation type="submission" date="2019-09" db="EMBL/GenBank/DDBJ databases">
        <authorList>
            <person name="Chandra G."/>
            <person name="Truman W A."/>
        </authorList>
    </citation>
    <scope>NUCLEOTIDE SEQUENCE</scope>
    <source>
        <strain evidence="3">PS683</strain>
    </source>
</reference>
<proteinExistence type="predicted"/>
<dbReference type="CDD" id="cd13400">
    <property type="entry name" value="LT_IagB-like"/>
    <property type="match status" value="1"/>
</dbReference>
<evidence type="ECO:0000256" key="1">
    <source>
        <dbReference type="SAM" id="SignalP"/>
    </source>
</evidence>
<dbReference type="EMBL" id="LR700651">
    <property type="protein sequence ID" value="VVM16466.1"/>
    <property type="molecule type" value="Genomic_DNA"/>
</dbReference>
<accession>A0A5E6MYH3</accession>
<protein>
    <recommendedName>
        <fullName evidence="2">Transglycosylase SLT domain-containing protein</fullName>
    </recommendedName>
</protein>
<feature type="signal peptide" evidence="1">
    <location>
        <begin position="1"/>
        <end position="37"/>
    </location>
</feature>
<evidence type="ECO:0000259" key="2">
    <source>
        <dbReference type="Pfam" id="PF01464"/>
    </source>
</evidence>
<keyword evidence="1" id="KW-0732">Signal</keyword>
<gene>
    <name evidence="3" type="ORF">PS683_04805</name>
</gene>
<name>A0A5E6MYH3_PSEFL</name>